<keyword evidence="2" id="KW-1185">Reference proteome</keyword>
<comment type="caution">
    <text evidence="1">The sequence shown here is derived from an EMBL/GenBank/DDBJ whole genome shotgun (WGS) entry which is preliminary data.</text>
</comment>
<gene>
    <name evidence="1" type="ORF">SADUNF_Sadunf13G0045200</name>
</gene>
<dbReference type="EMBL" id="JADGMS010000013">
    <property type="protein sequence ID" value="KAF9670215.1"/>
    <property type="molecule type" value="Genomic_DNA"/>
</dbReference>
<dbReference type="AlphaFoldDB" id="A0A835JGF4"/>
<reference evidence="1 2" key="1">
    <citation type="submission" date="2020-10" db="EMBL/GenBank/DDBJ databases">
        <title>Plant Genome Project.</title>
        <authorList>
            <person name="Zhang R.-G."/>
        </authorList>
    </citation>
    <scope>NUCLEOTIDE SEQUENCE [LARGE SCALE GENOMIC DNA]</scope>
    <source>
        <strain evidence="1">FAFU-HL-1</strain>
        <tissue evidence="1">Leaf</tissue>
    </source>
</reference>
<sequence length="95" mass="10879">MPSETFSLPGNFTPTLSLIDTEEEATSITPANGEPSNFFSLNSFYIRVLRVNTRIFIIGELFISHSHSQDGATYDNICLFYTQDFRLNSKLRFKF</sequence>
<dbReference type="Proteomes" id="UP000657918">
    <property type="component" value="Unassembled WGS sequence"/>
</dbReference>
<protein>
    <submittedName>
        <fullName evidence="1">Uncharacterized protein</fullName>
    </submittedName>
</protein>
<name>A0A835JGF4_9ROSI</name>
<accession>A0A835JGF4</accession>
<evidence type="ECO:0000313" key="1">
    <source>
        <dbReference type="EMBL" id="KAF9670215.1"/>
    </source>
</evidence>
<evidence type="ECO:0000313" key="2">
    <source>
        <dbReference type="Proteomes" id="UP000657918"/>
    </source>
</evidence>
<organism evidence="1 2">
    <name type="scientific">Salix dunnii</name>
    <dbReference type="NCBI Taxonomy" id="1413687"/>
    <lineage>
        <taxon>Eukaryota</taxon>
        <taxon>Viridiplantae</taxon>
        <taxon>Streptophyta</taxon>
        <taxon>Embryophyta</taxon>
        <taxon>Tracheophyta</taxon>
        <taxon>Spermatophyta</taxon>
        <taxon>Magnoliopsida</taxon>
        <taxon>eudicotyledons</taxon>
        <taxon>Gunneridae</taxon>
        <taxon>Pentapetalae</taxon>
        <taxon>rosids</taxon>
        <taxon>fabids</taxon>
        <taxon>Malpighiales</taxon>
        <taxon>Salicaceae</taxon>
        <taxon>Saliceae</taxon>
        <taxon>Salix</taxon>
    </lineage>
</organism>
<proteinExistence type="predicted"/>